<gene>
    <name evidence="2" type="ORF">PPEP_a2001</name>
</gene>
<evidence type="ECO:0000313" key="2">
    <source>
        <dbReference type="EMBL" id="MBE0347530.1"/>
    </source>
</evidence>
<reference evidence="2 3" key="1">
    <citation type="submission" date="2015-06" db="EMBL/GenBank/DDBJ databases">
        <title>Genome sequence of Pseudoalteromonas peptidolytica.</title>
        <authorList>
            <person name="Xie B.-B."/>
            <person name="Rong J.-C."/>
            <person name="Qin Q.-L."/>
            <person name="Zhang Y.-Z."/>
        </authorList>
    </citation>
    <scope>NUCLEOTIDE SEQUENCE [LARGE SCALE GENOMIC DNA]</scope>
    <source>
        <strain evidence="2 3">F12-50-A1</strain>
    </source>
</reference>
<proteinExistence type="predicted"/>
<protein>
    <submittedName>
        <fullName evidence="2">Uncharacterized protein</fullName>
    </submittedName>
</protein>
<accession>A0A8I0MYK2</accession>
<sequence length="58" mass="6383">MKNLMSVFLARLLGCHTLQESKLHQLRLVEVDVKLVYGGSGTENGGRPKQVKEDSTNG</sequence>
<evidence type="ECO:0000256" key="1">
    <source>
        <dbReference type="SAM" id="MobiDB-lite"/>
    </source>
</evidence>
<dbReference type="EMBL" id="AQHF01000026">
    <property type="protein sequence ID" value="MBE0347530.1"/>
    <property type="molecule type" value="Genomic_DNA"/>
</dbReference>
<organism evidence="2 3">
    <name type="scientific">Pseudoalteromonas peptidolytica F12-50-A1</name>
    <dbReference type="NCBI Taxonomy" id="1315280"/>
    <lineage>
        <taxon>Bacteria</taxon>
        <taxon>Pseudomonadati</taxon>
        <taxon>Pseudomonadota</taxon>
        <taxon>Gammaproteobacteria</taxon>
        <taxon>Alteromonadales</taxon>
        <taxon>Pseudoalteromonadaceae</taxon>
        <taxon>Pseudoalteromonas</taxon>
    </lineage>
</organism>
<evidence type="ECO:0000313" key="3">
    <source>
        <dbReference type="Proteomes" id="UP000660708"/>
    </source>
</evidence>
<keyword evidence="3" id="KW-1185">Reference proteome</keyword>
<comment type="caution">
    <text evidence="2">The sequence shown here is derived from an EMBL/GenBank/DDBJ whole genome shotgun (WGS) entry which is preliminary data.</text>
</comment>
<dbReference type="Proteomes" id="UP000660708">
    <property type="component" value="Unassembled WGS sequence"/>
</dbReference>
<dbReference type="AlphaFoldDB" id="A0A8I0MYK2"/>
<feature type="region of interest" description="Disordered" evidence="1">
    <location>
        <begin position="38"/>
        <end position="58"/>
    </location>
</feature>
<name>A0A8I0MYK2_9GAMM</name>
<dbReference type="RefSeq" id="WP_167508308.1">
    <property type="nucleotide sequence ID" value="NZ_AQHF01000026.1"/>
</dbReference>